<dbReference type="EMBL" id="MZMV01000060">
    <property type="protein sequence ID" value="OWV01490.1"/>
    <property type="molecule type" value="Genomic_DNA"/>
</dbReference>
<reference evidence="3 4" key="1">
    <citation type="submission" date="2017-03" db="EMBL/GenBank/DDBJ databases">
        <title>Whole genome sequence of Micromonospora wenchangensis, isolated from mangrove soil.</title>
        <authorList>
            <person name="Yang H."/>
        </authorList>
    </citation>
    <scope>NUCLEOTIDE SEQUENCE [LARGE SCALE GENOMIC DNA]</scope>
    <source>
        <strain evidence="3 4">CCTCC AA 2012002</strain>
    </source>
</reference>
<dbReference type="InterPro" id="IPR052228">
    <property type="entry name" value="Sec_Metab_Biosynth_Oxidored"/>
</dbReference>
<gene>
    <name evidence="3" type="ORF">B5D80_26435</name>
</gene>
<evidence type="ECO:0000313" key="3">
    <source>
        <dbReference type="EMBL" id="OWV01490.1"/>
    </source>
</evidence>
<name>A0A246RGQ9_9ACTN</name>
<organism evidence="3 4">
    <name type="scientific">Micromonospora wenchangensis</name>
    <dbReference type="NCBI Taxonomy" id="1185415"/>
    <lineage>
        <taxon>Bacteria</taxon>
        <taxon>Bacillati</taxon>
        <taxon>Actinomycetota</taxon>
        <taxon>Actinomycetes</taxon>
        <taxon>Micromonosporales</taxon>
        <taxon>Micromonosporaceae</taxon>
        <taxon>Micromonospora</taxon>
    </lineage>
</organism>
<dbReference type="Proteomes" id="UP000197174">
    <property type="component" value="Unassembled WGS sequence"/>
</dbReference>
<accession>A0A246RGQ9</accession>
<proteinExistence type="predicted"/>
<protein>
    <recommendedName>
        <fullName evidence="5">Short-chain dehydrogenase</fullName>
    </recommendedName>
</protein>
<dbReference type="SUPFAM" id="SSF51735">
    <property type="entry name" value="NAD(P)-binding Rossmann-fold domains"/>
    <property type="match status" value="1"/>
</dbReference>
<dbReference type="GO" id="GO:0016491">
    <property type="term" value="F:oxidoreductase activity"/>
    <property type="evidence" value="ECO:0007669"/>
    <property type="project" value="UniProtKB-KW"/>
</dbReference>
<feature type="region of interest" description="Disordered" evidence="2">
    <location>
        <begin position="62"/>
        <end position="147"/>
    </location>
</feature>
<dbReference type="PANTHER" id="PTHR47534">
    <property type="entry name" value="YALI0E05731P"/>
    <property type="match status" value="1"/>
</dbReference>
<sequence>MSPAGRSLMVGCRVRRLTSMLIVPPRGTSSAVVMTISMSLSSGSGCRVELLRYAKTPMSFSSLGSGVTERRRPARQRTRRRGGGPLLVPRSEPTGGAVRINPYQILGGRRSAAPTGGPPTATTRTPPPTPAPVPSGAGGGTAHSPAWPLTAAGWRRYGCRRGIRPAPPLLRSGRMDFLVTGGTDGVGRAITRHALAHGHRVMAVGHTAEKGDAWLAEAAEAGAADRAVFFRADLRLVTENTRTLDAVRRWTGQVDRLVLCAQRYQTRIGHTAEGLERNFALSYLSRFLLSFGLLPQLRAAGAPLVVNVCGTGTPVGRLRWNDLQFTSGGRGFQALMQAARATDLLGVAFAAHPTTGGLPFVLYNPDVVRTNLQREIDQPWRMLAAVTLALRGKPVEEGVRPLLRLLADPPTAALTAFRAAQEIDLQGSRYARSYRPADAQRLLEETNRLLVRLGHPELGAR</sequence>
<evidence type="ECO:0000256" key="2">
    <source>
        <dbReference type="SAM" id="MobiDB-lite"/>
    </source>
</evidence>
<dbReference type="InterPro" id="IPR036291">
    <property type="entry name" value="NAD(P)-bd_dom_sf"/>
</dbReference>
<dbReference type="AlphaFoldDB" id="A0A246RGQ9"/>
<comment type="caution">
    <text evidence="3">The sequence shown here is derived from an EMBL/GenBank/DDBJ whole genome shotgun (WGS) entry which is preliminary data.</text>
</comment>
<dbReference type="InterPro" id="IPR002347">
    <property type="entry name" value="SDR_fam"/>
</dbReference>
<dbReference type="Pfam" id="PF00106">
    <property type="entry name" value="adh_short"/>
    <property type="match status" value="1"/>
</dbReference>
<dbReference type="PANTHER" id="PTHR47534:SF3">
    <property type="entry name" value="ALCOHOL DEHYDROGENASE-LIKE C-TERMINAL DOMAIN-CONTAINING PROTEIN"/>
    <property type="match status" value="1"/>
</dbReference>
<keyword evidence="1" id="KW-0560">Oxidoreductase</keyword>
<feature type="compositionally biased region" description="Basic residues" evidence="2">
    <location>
        <begin position="72"/>
        <end position="82"/>
    </location>
</feature>
<evidence type="ECO:0008006" key="5">
    <source>
        <dbReference type="Google" id="ProtNLM"/>
    </source>
</evidence>
<dbReference type="Gene3D" id="3.40.50.720">
    <property type="entry name" value="NAD(P)-binding Rossmann-like Domain"/>
    <property type="match status" value="1"/>
</dbReference>
<keyword evidence="4" id="KW-1185">Reference proteome</keyword>
<feature type="compositionally biased region" description="Low complexity" evidence="2">
    <location>
        <begin position="112"/>
        <end position="124"/>
    </location>
</feature>
<evidence type="ECO:0000313" key="4">
    <source>
        <dbReference type="Proteomes" id="UP000197174"/>
    </source>
</evidence>
<evidence type="ECO:0000256" key="1">
    <source>
        <dbReference type="ARBA" id="ARBA00023002"/>
    </source>
</evidence>